<keyword evidence="1" id="KW-0472">Membrane</keyword>
<name>A0A2A5JHZ3_RHOSG</name>
<sequence>MFRNVWTNNALPVRTHRRFGRRIQIVAAWGLCSIGLIVGCSSPTAIPESADKSYLREVYVAEVPFASEEVAINVGKGMCELIERAVSGGQTIADALTILQQQSDRAGVYSSAQNTVIIKAAAKSYCPEYGDTKVQVVESTPRATTATMTPEDTLSRMIKQFDQDALPYESVQWLQERANEVCADWDELGGDRGFEYAVLGQTLNFRPVDFEKAALAVTHLTQYGCPQWYKYIR</sequence>
<feature type="domain" description="DUF732" evidence="2">
    <location>
        <begin position="50"/>
        <end position="128"/>
    </location>
</feature>
<dbReference type="Proteomes" id="UP000230886">
    <property type="component" value="Unassembled WGS sequence"/>
</dbReference>
<dbReference type="EMBL" id="NOVD01000001">
    <property type="protein sequence ID" value="PCK29016.1"/>
    <property type="molecule type" value="Genomic_DNA"/>
</dbReference>
<evidence type="ECO:0000256" key="1">
    <source>
        <dbReference type="SAM" id="Phobius"/>
    </source>
</evidence>
<feature type="transmembrane region" description="Helical" evidence="1">
    <location>
        <begin position="26"/>
        <end position="46"/>
    </location>
</feature>
<accession>A0A2A5JHZ3</accession>
<gene>
    <name evidence="3" type="ORF">CHR55_01055</name>
</gene>
<organism evidence="3 4">
    <name type="scientific">Rhodococcus qingshengii</name>
    <dbReference type="NCBI Taxonomy" id="334542"/>
    <lineage>
        <taxon>Bacteria</taxon>
        <taxon>Bacillati</taxon>
        <taxon>Actinomycetota</taxon>
        <taxon>Actinomycetes</taxon>
        <taxon>Mycobacteriales</taxon>
        <taxon>Nocardiaceae</taxon>
        <taxon>Rhodococcus</taxon>
        <taxon>Rhodococcus erythropolis group</taxon>
    </lineage>
</organism>
<keyword evidence="1" id="KW-1133">Transmembrane helix</keyword>
<reference evidence="3 4" key="1">
    <citation type="submission" date="2017-07" db="EMBL/GenBank/DDBJ databases">
        <title>Draft sequence of Rhodococcus enclensis 23b-28.</title>
        <authorList>
            <person name="Besaury L."/>
            <person name="Sancelme M."/>
            <person name="Amato P."/>
            <person name="Lallement A."/>
            <person name="Delort A.-M."/>
        </authorList>
    </citation>
    <scope>NUCLEOTIDE SEQUENCE [LARGE SCALE GENOMIC DNA]</scope>
    <source>
        <strain evidence="3 4">23b-28</strain>
    </source>
</reference>
<protein>
    <submittedName>
        <fullName evidence="3">DUF732 domain-containing protein</fullName>
    </submittedName>
</protein>
<evidence type="ECO:0000313" key="4">
    <source>
        <dbReference type="Proteomes" id="UP000230886"/>
    </source>
</evidence>
<dbReference type="AlphaFoldDB" id="A0A2A5JHZ3"/>
<dbReference type="Pfam" id="PF05305">
    <property type="entry name" value="DUF732"/>
    <property type="match status" value="1"/>
</dbReference>
<evidence type="ECO:0000313" key="3">
    <source>
        <dbReference type="EMBL" id="PCK29016.1"/>
    </source>
</evidence>
<dbReference type="RefSeq" id="WP_007731665.1">
    <property type="nucleotide sequence ID" value="NZ_CP063234.1"/>
</dbReference>
<keyword evidence="1" id="KW-0812">Transmembrane</keyword>
<dbReference type="InterPro" id="IPR007969">
    <property type="entry name" value="DUF732"/>
</dbReference>
<evidence type="ECO:0000259" key="2">
    <source>
        <dbReference type="Pfam" id="PF05305"/>
    </source>
</evidence>
<comment type="caution">
    <text evidence="3">The sequence shown here is derived from an EMBL/GenBank/DDBJ whole genome shotgun (WGS) entry which is preliminary data.</text>
</comment>
<proteinExistence type="predicted"/>